<sequence>MNKYDFTPENLLKIIQSELVPEDDEGFEFELDEFKVCIFKPYINEENEPRGDTIRIEYNGQYILSFVHSDGFVFPFYLEKDGNLKTLTNEGPQEVQALAHKLWVAIINEMEKLEKSEEEGRWLAFSAQFGDHKIPDLLKQLFEFQELEGAGNFADSFCLYPIEKYGLKSWSEDSEWLRSFTEFATATGGGSSYAFWHIKPDLETCPIVVFGDEGGIHVVASGLRQLLQLISYDTEISVGLEEAYYYRDEDEEEERSEGRDNYLQWLKEHTGQDAIDTSEEADRIMSVATAQYQSALNDWLRKFGIEVYS</sequence>
<keyword evidence="2" id="KW-1185">Reference proteome</keyword>
<dbReference type="STRING" id="288992.SAMN04488522_1011122"/>
<dbReference type="RefSeq" id="WP_073228441.1">
    <property type="nucleotide sequence ID" value="NZ_FQUQ01000001.1"/>
</dbReference>
<proteinExistence type="predicted"/>
<reference evidence="2" key="1">
    <citation type="submission" date="2016-11" db="EMBL/GenBank/DDBJ databases">
        <authorList>
            <person name="Varghese N."/>
            <person name="Submissions S."/>
        </authorList>
    </citation>
    <scope>NUCLEOTIDE SEQUENCE [LARGE SCALE GENOMIC DNA]</scope>
    <source>
        <strain evidence="2">DSM 16990</strain>
    </source>
</reference>
<dbReference type="Proteomes" id="UP000184287">
    <property type="component" value="Unassembled WGS sequence"/>
</dbReference>
<dbReference type="OrthoDB" id="9179578at2"/>
<dbReference type="AlphaFoldDB" id="A0A1M4W3R9"/>
<organism evidence="1 2">
    <name type="scientific">Pedobacter caeni</name>
    <dbReference type="NCBI Taxonomy" id="288992"/>
    <lineage>
        <taxon>Bacteria</taxon>
        <taxon>Pseudomonadati</taxon>
        <taxon>Bacteroidota</taxon>
        <taxon>Sphingobacteriia</taxon>
        <taxon>Sphingobacteriales</taxon>
        <taxon>Sphingobacteriaceae</taxon>
        <taxon>Pedobacter</taxon>
    </lineage>
</organism>
<dbReference type="EMBL" id="FQUQ01000001">
    <property type="protein sequence ID" value="SHE75866.1"/>
    <property type="molecule type" value="Genomic_DNA"/>
</dbReference>
<gene>
    <name evidence="1" type="ORF">SAMN04488522_1011122</name>
</gene>
<evidence type="ECO:0000313" key="2">
    <source>
        <dbReference type="Proteomes" id="UP000184287"/>
    </source>
</evidence>
<accession>A0A1M4W3R9</accession>
<evidence type="ECO:0000313" key="1">
    <source>
        <dbReference type="EMBL" id="SHE75866.1"/>
    </source>
</evidence>
<name>A0A1M4W3R9_9SPHI</name>
<protein>
    <submittedName>
        <fullName evidence="1">Uncharacterized protein</fullName>
    </submittedName>
</protein>